<keyword evidence="5" id="KW-0812">Transmembrane</keyword>
<feature type="domain" description="Methyl-accepting transducer" evidence="6">
    <location>
        <begin position="397"/>
        <end position="633"/>
    </location>
</feature>
<dbReference type="SMART" id="SM00283">
    <property type="entry name" value="MA"/>
    <property type="match status" value="1"/>
</dbReference>
<dbReference type="GO" id="GO:0007165">
    <property type="term" value="P:signal transduction"/>
    <property type="evidence" value="ECO:0007669"/>
    <property type="project" value="UniProtKB-KW"/>
</dbReference>
<dbReference type="GO" id="GO:0016020">
    <property type="term" value="C:membrane"/>
    <property type="evidence" value="ECO:0007669"/>
    <property type="project" value="UniProtKB-SubCell"/>
</dbReference>
<name>A0A1G6B0Z1_9BACT</name>
<feature type="domain" description="PAC" evidence="8">
    <location>
        <begin position="323"/>
        <end position="382"/>
    </location>
</feature>
<dbReference type="PANTHER" id="PTHR32089:SF112">
    <property type="entry name" value="LYSOZYME-LIKE PROTEIN-RELATED"/>
    <property type="match status" value="1"/>
</dbReference>
<evidence type="ECO:0000259" key="7">
    <source>
        <dbReference type="PROSITE" id="PS50112"/>
    </source>
</evidence>
<dbReference type="NCBIfam" id="TIGR00229">
    <property type="entry name" value="sensory_box"/>
    <property type="match status" value="1"/>
</dbReference>
<evidence type="ECO:0000313" key="10">
    <source>
        <dbReference type="EMBL" id="SDB14344.1"/>
    </source>
</evidence>
<dbReference type="Pfam" id="PF00015">
    <property type="entry name" value="MCPsignal"/>
    <property type="match status" value="1"/>
</dbReference>
<protein>
    <submittedName>
        <fullName evidence="10">Methyl-accepting chemotaxis sensory transducer with Pas/Pac sensor</fullName>
    </submittedName>
</protein>
<dbReference type="PROSITE" id="PS50885">
    <property type="entry name" value="HAMP"/>
    <property type="match status" value="1"/>
</dbReference>
<dbReference type="InterPro" id="IPR000014">
    <property type="entry name" value="PAS"/>
</dbReference>
<evidence type="ECO:0000259" key="8">
    <source>
        <dbReference type="PROSITE" id="PS50113"/>
    </source>
</evidence>
<keyword evidence="5" id="KW-1133">Transmembrane helix</keyword>
<feature type="domain" description="HAMP" evidence="9">
    <location>
        <begin position="210"/>
        <end position="262"/>
    </location>
</feature>
<reference evidence="10 11" key="1">
    <citation type="submission" date="2016-10" db="EMBL/GenBank/DDBJ databases">
        <authorList>
            <person name="de Groot N.N."/>
        </authorList>
    </citation>
    <scope>NUCLEOTIDE SEQUENCE [LARGE SCALE GENOMIC DNA]</scope>
    <source>
        <strain evidence="10 11">ASO4-2</strain>
    </source>
</reference>
<dbReference type="EMBL" id="FMXO01000003">
    <property type="protein sequence ID" value="SDB14344.1"/>
    <property type="molecule type" value="Genomic_DNA"/>
</dbReference>
<dbReference type="InterPro" id="IPR000700">
    <property type="entry name" value="PAS-assoc_C"/>
</dbReference>
<dbReference type="OrthoDB" id="9816383at2"/>
<dbReference type="PROSITE" id="PS50111">
    <property type="entry name" value="CHEMOTAXIS_TRANSDUC_2"/>
    <property type="match status" value="1"/>
</dbReference>
<dbReference type="PROSITE" id="PS50112">
    <property type="entry name" value="PAS"/>
    <property type="match status" value="1"/>
</dbReference>
<evidence type="ECO:0000256" key="4">
    <source>
        <dbReference type="PROSITE-ProRule" id="PRU00284"/>
    </source>
</evidence>
<dbReference type="InterPro" id="IPR035965">
    <property type="entry name" value="PAS-like_dom_sf"/>
</dbReference>
<dbReference type="InterPro" id="IPR004090">
    <property type="entry name" value="Chemotax_Me-accpt_rcpt"/>
</dbReference>
<dbReference type="InterPro" id="IPR003660">
    <property type="entry name" value="HAMP_dom"/>
</dbReference>
<dbReference type="Gene3D" id="6.10.340.10">
    <property type="match status" value="1"/>
</dbReference>
<dbReference type="Gene3D" id="1.10.287.950">
    <property type="entry name" value="Methyl-accepting chemotaxis protein"/>
    <property type="match status" value="1"/>
</dbReference>
<dbReference type="InterPro" id="IPR001610">
    <property type="entry name" value="PAC"/>
</dbReference>
<keyword evidence="2 4" id="KW-0807">Transducer</keyword>
<dbReference type="SMART" id="SM00086">
    <property type="entry name" value="PAC"/>
    <property type="match status" value="1"/>
</dbReference>
<feature type="transmembrane region" description="Helical" evidence="5">
    <location>
        <begin position="12"/>
        <end position="34"/>
    </location>
</feature>
<dbReference type="Proteomes" id="UP000198771">
    <property type="component" value="Unassembled WGS sequence"/>
</dbReference>
<evidence type="ECO:0000259" key="9">
    <source>
        <dbReference type="PROSITE" id="PS50885"/>
    </source>
</evidence>
<dbReference type="GO" id="GO:0004888">
    <property type="term" value="F:transmembrane signaling receptor activity"/>
    <property type="evidence" value="ECO:0007669"/>
    <property type="project" value="InterPro"/>
</dbReference>
<dbReference type="AlphaFoldDB" id="A0A1G6B0Z1"/>
<dbReference type="SUPFAM" id="SSF55785">
    <property type="entry name" value="PYP-like sensor domain (PAS domain)"/>
    <property type="match status" value="1"/>
</dbReference>
<dbReference type="Pfam" id="PF00672">
    <property type="entry name" value="HAMP"/>
    <property type="match status" value="1"/>
</dbReference>
<dbReference type="RefSeq" id="WP_092117315.1">
    <property type="nucleotide sequence ID" value="NZ_FMXO01000003.1"/>
</dbReference>
<evidence type="ECO:0000259" key="6">
    <source>
        <dbReference type="PROSITE" id="PS50111"/>
    </source>
</evidence>
<keyword evidence="11" id="KW-1185">Reference proteome</keyword>
<dbReference type="FunFam" id="1.10.287.950:FF:000001">
    <property type="entry name" value="Methyl-accepting chemotaxis sensory transducer"/>
    <property type="match status" value="1"/>
</dbReference>
<evidence type="ECO:0000313" key="11">
    <source>
        <dbReference type="Proteomes" id="UP000198771"/>
    </source>
</evidence>
<dbReference type="STRING" id="617002.SAMN05660653_00716"/>
<comment type="similarity">
    <text evidence="3">Belongs to the methyl-accepting chemotaxis (MCP) protein family.</text>
</comment>
<feature type="domain" description="PAS" evidence="7">
    <location>
        <begin position="260"/>
        <end position="306"/>
    </location>
</feature>
<dbReference type="PRINTS" id="PR00260">
    <property type="entry name" value="CHEMTRNSDUCR"/>
</dbReference>
<dbReference type="CDD" id="cd06225">
    <property type="entry name" value="HAMP"/>
    <property type="match status" value="1"/>
</dbReference>
<dbReference type="InterPro" id="IPR004089">
    <property type="entry name" value="MCPsignal_dom"/>
</dbReference>
<organism evidence="10 11">
    <name type="scientific">Desulfonatronum thiosulfatophilum</name>
    <dbReference type="NCBI Taxonomy" id="617002"/>
    <lineage>
        <taxon>Bacteria</taxon>
        <taxon>Pseudomonadati</taxon>
        <taxon>Thermodesulfobacteriota</taxon>
        <taxon>Desulfovibrionia</taxon>
        <taxon>Desulfovibrionales</taxon>
        <taxon>Desulfonatronaceae</taxon>
        <taxon>Desulfonatronum</taxon>
    </lineage>
</organism>
<dbReference type="GO" id="GO:0006935">
    <property type="term" value="P:chemotaxis"/>
    <property type="evidence" value="ECO:0007669"/>
    <property type="project" value="InterPro"/>
</dbReference>
<dbReference type="SMART" id="SM00091">
    <property type="entry name" value="PAS"/>
    <property type="match status" value="1"/>
</dbReference>
<evidence type="ECO:0000256" key="1">
    <source>
        <dbReference type="ARBA" id="ARBA00004370"/>
    </source>
</evidence>
<evidence type="ECO:0000256" key="2">
    <source>
        <dbReference type="ARBA" id="ARBA00023224"/>
    </source>
</evidence>
<dbReference type="Gene3D" id="3.30.450.20">
    <property type="entry name" value="PAS domain"/>
    <property type="match status" value="1"/>
</dbReference>
<dbReference type="CDD" id="cd00130">
    <property type="entry name" value="PAS"/>
    <property type="match status" value="1"/>
</dbReference>
<dbReference type="SUPFAM" id="SSF58104">
    <property type="entry name" value="Methyl-accepting chemotaxis protein (MCP) signaling domain"/>
    <property type="match status" value="1"/>
</dbReference>
<dbReference type="CDD" id="cd11386">
    <property type="entry name" value="MCP_signal"/>
    <property type="match status" value="1"/>
</dbReference>
<accession>A0A1G6B0Z1</accession>
<evidence type="ECO:0000256" key="3">
    <source>
        <dbReference type="ARBA" id="ARBA00029447"/>
    </source>
</evidence>
<dbReference type="PROSITE" id="PS50113">
    <property type="entry name" value="PAC"/>
    <property type="match status" value="1"/>
</dbReference>
<proteinExistence type="inferred from homology"/>
<sequence>MKIIRASLGAKILVLVSILTASVFTTLFLVNSYWQRSDAMSQIDRMGLRVTDLLQLAIEEPMLIGDDEGTTAQFAKVAGLYTDVDIFLTDFRGNITYSTQQETIRRDMTAVIDHDQIRDLLDDGLRRKTDRAVTMEQAEATTYVRLRSIPNQPSCYHCHGSSQPILGAMLVFQDVSEDIATLRDHQVKGAALSAGGFAILLIGLLVFMRKAVVRKIATLGAASQKISQGDYSVEFEVTGNDELSKLAGNLQFMVRGIQNQLEYNRGVLEGIAVAMYVTDKDERIQFINDQALQLLGRSKEEVAGKTAGEIMRGQGGAGAASEVLREGKLVKGKRDYQHPDGRLVPIYREVSPLKDAQGQVVGAIGVLIDLSQEEEAKKRIQNQQDNLLVVARDVTEVAHNLSSVAHKLSGQISTVNERIGHTEQQTTQAATAMNEMTTTVIEVARNSASTADAAARATQSAKEGGEGVRGTVEDVKKVAQDTDILSRSLNDLAHRAEDIGQVLGVINDIADQTNLLALNAAIEAARAGDAGRGFAVVADEVRKLAERTVQATKQVEEVITTIQNSTRDAVRKMEQTRQVVDDTAKKALLTGEALQSIVSQSESIADMVTTIATAAEQQSVTSDEINENISQVSQLSMANSQEIQAADLDIQEIARMSDRLSELVKRFKES</sequence>
<gene>
    <name evidence="10" type="ORF">SAMN05660653_00716</name>
</gene>
<dbReference type="SMART" id="SM00304">
    <property type="entry name" value="HAMP"/>
    <property type="match status" value="1"/>
</dbReference>
<keyword evidence="5" id="KW-0472">Membrane</keyword>
<dbReference type="PANTHER" id="PTHR32089">
    <property type="entry name" value="METHYL-ACCEPTING CHEMOTAXIS PROTEIN MCPB"/>
    <property type="match status" value="1"/>
</dbReference>
<dbReference type="Gene3D" id="3.30.450.290">
    <property type="match status" value="1"/>
</dbReference>
<evidence type="ECO:0000256" key="5">
    <source>
        <dbReference type="SAM" id="Phobius"/>
    </source>
</evidence>
<comment type="subcellular location">
    <subcellularLocation>
        <location evidence="1">Membrane</location>
    </subcellularLocation>
</comment>
<dbReference type="Pfam" id="PF13426">
    <property type="entry name" value="PAS_9"/>
    <property type="match status" value="1"/>
</dbReference>